<dbReference type="PANTHER" id="PTHR15396:SF1">
    <property type="entry name" value="RIBONUCLEASE P PROTEIN SUBUNIT P40"/>
    <property type="match status" value="1"/>
</dbReference>
<feature type="compositionally biased region" description="Basic residues" evidence="1">
    <location>
        <begin position="199"/>
        <end position="208"/>
    </location>
</feature>
<dbReference type="Pfam" id="PF08584">
    <property type="entry name" value="Ribonuc_P_40"/>
    <property type="match status" value="1"/>
</dbReference>
<keyword evidence="3" id="KW-1185">Reference proteome</keyword>
<dbReference type="Proteomes" id="UP000284706">
    <property type="component" value="Unassembled WGS sequence"/>
</dbReference>
<dbReference type="GO" id="GO:0004526">
    <property type="term" value="F:ribonuclease P activity"/>
    <property type="evidence" value="ECO:0007669"/>
    <property type="project" value="TreeGrafter"/>
</dbReference>
<accession>A0A409VQ50</accession>
<dbReference type="InParanoid" id="A0A409VQ50"/>
<sequence>MSAMNLTQPEKRRVRVSSGTLPSPKISSIAAFHPFSQQLDVVFPLDSALLNTLEALQTEYGKARAKLSDVFTNADAFCTGLENGSDILVLSAGSQGEEDLWCIDPRGHLTLSVCKSTYERLGLVGQKLPFRNHQERHVIDIPLQRNVMSPANRERQRTSIGLWDQRRESELGRDAAPWEIVYSWKGKDEPPNVPFQGHTTHKVQCKKRQMPDVHIPTPSLSPRPLPQSKSKGSKSAENDEDDALEDWNLHIESLFEWVGMACLGAQRLRANDRVDPFVALYEPPEPSSIGTVVHLQWRGLLHSSFVQQVIDSVLPSLFGINSSLPFVSITCHALTSSPVSYLPYSYTITPTGGLQPPKSVPPKLPRADGEDTWSLILERGSGADTGAGHAADAGPVKWCLAESIGQWDTRWG</sequence>
<proteinExistence type="predicted"/>
<feature type="region of interest" description="Disordered" evidence="1">
    <location>
        <begin position="195"/>
        <end position="240"/>
    </location>
</feature>
<dbReference type="EMBL" id="NHYE01005596">
    <property type="protein sequence ID" value="PPQ68410.1"/>
    <property type="molecule type" value="Genomic_DNA"/>
</dbReference>
<dbReference type="GO" id="GO:0000171">
    <property type="term" value="F:ribonuclease MRP activity"/>
    <property type="evidence" value="ECO:0007669"/>
    <property type="project" value="TreeGrafter"/>
</dbReference>
<dbReference type="GO" id="GO:0000172">
    <property type="term" value="C:ribonuclease MRP complex"/>
    <property type="evidence" value="ECO:0007669"/>
    <property type="project" value="TreeGrafter"/>
</dbReference>
<dbReference type="GO" id="GO:0001682">
    <property type="term" value="P:tRNA 5'-leader removal"/>
    <property type="evidence" value="ECO:0007669"/>
    <property type="project" value="InterPro"/>
</dbReference>
<gene>
    <name evidence="2" type="ORF">CVT26_006082</name>
</gene>
<dbReference type="PANTHER" id="PTHR15396">
    <property type="entry name" value="RIBONUCLEASE P PROTEIN SUBUNIT P40"/>
    <property type="match status" value="1"/>
</dbReference>
<comment type="caution">
    <text evidence="2">The sequence shown here is derived from an EMBL/GenBank/DDBJ whole genome shotgun (WGS) entry which is preliminary data.</text>
</comment>
<evidence type="ECO:0000256" key="1">
    <source>
        <dbReference type="SAM" id="MobiDB-lite"/>
    </source>
</evidence>
<organism evidence="2 3">
    <name type="scientific">Gymnopilus dilepis</name>
    <dbReference type="NCBI Taxonomy" id="231916"/>
    <lineage>
        <taxon>Eukaryota</taxon>
        <taxon>Fungi</taxon>
        <taxon>Dikarya</taxon>
        <taxon>Basidiomycota</taxon>
        <taxon>Agaricomycotina</taxon>
        <taxon>Agaricomycetes</taxon>
        <taxon>Agaricomycetidae</taxon>
        <taxon>Agaricales</taxon>
        <taxon>Agaricineae</taxon>
        <taxon>Hymenogastraceae</taxon>
        <taxon>Gymnopilus</taxon>
    </lineage>
</organism>
<dbReference type="InterPro" id="IPR013893">
    <property type="entry name" value="RNase_P_Rpp40"/>
</dbReference>
<evidence type="ECO:0000313" key="3">
    <source>
        <dbReference type="Proteomes" id="UP000284706"/>
    </source>
</evidence>
<reference evidence="2 3" key="1">
    <citation type="journal article" date="2018" name="Evol. Lett.">
        <title>Horizontal gene cluster transfer increased hallucinogenic mushroom diversity.</title>
        <authorList>
            <person name="Reynolds H.T."/>
            <person name="Vijayakumar V."/>
            <person name="Gluck-Thaler E."/>
            <person name="Korotkin H.B."/>
            <person name="Matheny P.B."/>
            <person name="Slot J.C."/>
        </authorList>
    </citation>
    <scope>NUCLEOTIDE SEQUENCE [LARGE SCALE GENOMIC DNA]</scope>
    <source>
        <strain evidence="2 3">SRW20</strain>
    </source>
</reference>
<dbReference type="GO" id="GO:0030681">
    <property type="term" value="C:multimeric ribonuclease P complex"/>
    <property type="evidence" value="ECO:0007669"/>
    <property type="project" value="TreeGrafter"/>
</dbReference>
<name>A0A409VQ50_9AGAR</name>
<dbReference type="STRING" id="231916.A0A409VQ50"/>
<dbReference type="OrthoDB" id="63112at2759"/>
<protein>
    <submittedName>
        <fullName evidence="2">Uncharacterized protein</fullName>
    </submittedName>
</protein>
<dbReference type="GO" id="GO:0000447">
    <property type="term" value="P:endonucleolytic cleavage in ITS1 to separate SSU-rRNA from 5.8S rRNA and LSU-rRNA from tricistronic rRNA transcript (SSU-rRNA, 5.8S rRNA, LSU-rRNA)"/>
    <property type="evidence" value="ECO:0007669"/>
    <property type="project" value="TreeGrafter"/>
</dbReference>
<dbReference type="AlphaFoldDB" id="A0A409VQ50"/>
<evidence type="ECO:0000313" key="2">
    <source>
        <dbReference type="EMBL" id="PPQ68410.1"/>
    </source>
</evidence>